<reference evidence="3" key="1">
    <citation type="submission" date="2005-09" db="EMBL/GenBank/DDBJ databases">
        <title>Annotation of the Aspergillus terreus NIH2624 genome.</title>
        <authorList>
            <person name="Birren B.W."/>
            <person name="Lander E.S."/>
            <person name="Galagan J.E."/>
            <person name="Nusbaum C."/>
            <person name="Devon K."/>
            <person name="Henn M."/>
            <person name="Ma L.-J."/>
            <person name="Jaffe D.B."/>
            <person name="Butler J."/>
            <person name="Alvarez P."/>
            <person name="Gnerre S."/>
            <person name="Grabherr M."/>
            <person name="Kleber M."/>
            <person name="Mauceli E.W."/>
            <person name="Brockman W."/>
            <person name="Rounsley S."/>
            <person name="Young S.K."/>
            <person name="LaButti K."/>
            <person name="Pushparaj V."/>
            <person name="DeCaprio D."/>
            <person name="Crawford M."/>
            <person name="Koehrsen M."/>
            <person name="Engels R."/>
            <person name="Montgomery P."/>
            <person name="Pearson M."/>
            <person name="Howarth C."/>
            <person name="Larson L."/>
            <person name="Luoma S."/>
            <person name="White J."/>
            <person name="Alvarado L."/>
            <person name="Kodira C.D."/>
            <person name="Zeng Q."/>
            <person name="Oleary S."/>
            <person name="Yandava C."/>
            <person name="Denning D.W."/>
            <person name="Nierman W.C."/>
            <person name="Milne T."/>
            <person name="Madden K."/>
        </authorList>
    </citation>
    <scope>NUCLEOTIDE SEQUENCE [LARGE SCALE GENOMIC DNA]</scope>
    <source>
        <strain evidence="3">NIH 2624 / FGSC A1156</strain>
    </source>
</reference>
<gene>
    <name evidence="2" type="ORF">ATEG_04540</name>
</gene>
<dbReference type="GeneID" id="4320261"/>
<organism evidence="2 3">
    <name type="scientific">Aspergillus terreus (strain NIH 2624 / FGSC A1156)</name>
    <dbReference type="NCBI Taxonomy" id="341663"/>
    <lineage>
        <taxon>Eukaryota</taxon>
        <taxon>Fungi</taxon>
        <taxon>Dikarya</taxon>
        <taxon>Ascomycota</taxon>
        <taxon>Pezizomycotina</taxon>
        <taxon>Eurotiomycetes</taxon>
        <taxon>Eurotiomycetidae</taxon>
        <taxon>Eurotiales</taxon>
        <taxon>Aspergillaceae</taxon>
        <taxon>Aspergillus</taxon>
        <taxon>Aspergillus subgen. Circumdati</taxon>
    </lineage>
</organism>
<evidence type="ECO:0000256" key="1">
    <source>
        <dbReference type="SAM" id="MobiDB-lite"/>
    </source>
</evidence>
<sequence>MTKPARKKFPQAMGSCSAGDQAPIQNDGSGSCTARRCVGSSQCTFLSPGTAVDGWMAQKPTCGRSCDGVAACSDDPSGLGDSLYDEGHAQTERTYVFGGIDAGIDTYGTLQGFVSQMTEPGMGYTVEITWDDVTGIHRILIFDEAKPVHQLDLRDLSGAMGAEMFFDVLFGYWEKPMAPREAP</sequence>
<accession>Q0CP44</accession>
<proteinExistence type="predicted"/>
<evidence type="ECO:0000313" key="3">
    <source>
        <dbReference type="Proteomes" id="UP000007963"/>
    </source>
</evidence>
<evidence type="ECO:0000313" key="2">
    <source>
        <dbReference type="EMBL" id="EAU34987.1"/>
    </source>
</evidence>
<dbReference type="AlphaFoldDB" id="Q0CP44"/>
<protein>
    <submittedName>
        <fullName evidence="2">Uncharacterized protein</fullName>
    </submittedName>
</protein>
<dbReference type="EMBL" id="CH476599">
    <property type="protein sequence ID" value="EAU34987.1"/>
    <property type="molecule type" value="Genomic_DNA"/>
</dbReference>
<feature type="region of interest" description="Disordered" evidence="1">
    <location>
        <begin position="1"/>
        <end position="21"/>
    </location>
</feature>
<dbReference type="RefSeq" id="XP_001213718.1">
    <property type="nucleotide sequence ID" value="XM_001213718.1"/>
</dbReference>
<dbReference type="Proteomes" id="UP000007963">
    <property type="component" value="Unassembled WGS sequence"/>
</dbReference>
<dbReference type="HOGENOM" id="CLU_1474889_0_0_1"/>
<dbReference type="VEuPathDB" id="FungiDB:ATEG_04540"/>
<name>Q0CP44_ASPTN</name>